<comment type="caution">
    <text evidence="9">The sequence shown here is derived from an EMBL/GenBank/DDBJ whole genome shotgun (WGS) entry which is preliminary data.</text>
</comment>
<keyword evidence="9" id="KW-0969">Cilium</keyword>
<accession>A0ABV1RI61</accession>
<dbReference type="RefSeq" id="WP_143871916.1">
    <property type="nucleotide sequence ID" value="NZ_CP041660.1"/>
</dbReference>
<dbReference type="InterPro" id="IPR039246">
    <property type="entry name" value="Flagellar_FlgA"/>
</dbReference>
<protein>
    <recommendedName>
        <fullName evidence="3 7">Flagella basal body P-ring formation protein FlgA</fullName>
    </recommendedName>
</protein>
<sequence>MKNFYRYLSLFLTLTSFQLEANQYTRQQIETLAEEHALSVYPAQADDKLTATASPIDSRLDIKPCEREITAHIPNLNPYSKNMTVRVRCEGEDGWAMYVPVQVKIMTPVVVAHSYIESGQTITQNDVQIAMIEKNRARNGFMADIKTIVGSKAKRQIRSGEAILNKNICFVCQGELVTIEAVASGLSVKAVGIALSDGSYGETVSVRNKSSNRVIQGRVSSVSEVQIFL</sequence>
<dbReference type="Gene3D" id="2.30.30.760">
    <property type="match status" value="1"/>
</dbReference>
<dbReference type="Pfam" id="PF13144">
    <property type="entry name" value="ChapFlgA"/>
    <property type="match status" value="1"/>
</dbReference>
<reference evidence="9 10" key="1">
    <citation type="submission" date="2024-06" db="EMBL/GenBank/DDBJ databases">
        <authorList>
            <person name="Chen R.Y."/>
        </authorList>
    </citation>
    <scope>NUCLEOTIDE SEQUENCE [LARGE SCALE GENOMIC DNA]</scope>
    <source>
        <strain evidence="9 10">D2</strain>
    </source>
</reference>
<dbReference type="NCBIfam" id="TIGR03170">
    <property type="entry name" value="flgA_cterm"/>
    <property type="match status" value="1"/>
</dbReference>
<keyword evidence="4" id="KW-0732">Signal</keyword>
<dbReference type="InterPro" id="IPR041231">
    <property type="entry name" value="FlgA_N"/>
</dbReference>
<evidence type="ECO:0000259" key="8">
    <source>
        <dbReference type="SMART" id="SM00858"/>
    </source>
</evidence>
<keyword evidence="9" id="KW-0966">Cell projection</keyword>
<dbReference type="CDD" id="cd11614">
    <property type="entry name" value="SAF_CpaB_FlgA_like"/>
    <property type="match status" value="1"/>
</dbReference>
<dbReference type="Proteomes" id="UP001467690">
    <property type="component" value="Unassembled WGS sequence"/>
</dbReference>
<keyword evidence="5 7" id="KW-0574">Periplasm</keyword>
<feature type="domain" description="SAF" evidence="8">
    <location>
        <begin position="107"/>
        <end position="169"/>
    </location>
</feature>
<gene>
    <name evidence="9" type="primary">flgA</name>
    <name evidence="9" type="ORF">ABS311_12135</name>
</gene>
<keyword evidence="7" id="KW-1005">Bacterial flagellum biogenesis</keyword>
<evidence type="ECO:0000256" key="5">
    <source>
        <dbReference type="ARBA" id="ARBA00022764"/>
    </source>
</evidence>
<dbReference type="Gene3D" id="3.90.1210.10">
    <property type="entry name" value="Antifreeze-like/N-acetylneuraminic acid synthase C-terminal domain"/>
    <property type="match status" value="1"/>
</dbReference>
<dbReference type="SMART" id="SM00858">
    <property type="entry name" value="SAF"/>
    <property type="match status" value="1"/>
</dbReference>
<keyword evidence="10" id="KW-1185">Reference proteome</keyword>
<evidence type="ECO:0000256" key="3">
    <source>
        <dbReference type="ARBA" id="ARBA00014754"/>
    </source>
</evidence>
<evidence type="ECO:0000256" key="4">
    <source>
        <dbReference type="ARBA" id="ARBA00022729"/>
    </source>
</evidence>
<organism evidence="9 10">
    <name type="scientific">Catenovulum sediminis</name>
    <dbReference type="NCBI Taxonomy" id="1740262"/>
    <lineage>
        <taxon>Bacteria</taxon>
        <taxon>Pseudomonadati</taxon>
        <taxon>Pseudomonadota</taxon>
        <taxon>Gammaproteobacteria</taxon>
        <taxon>Alteromonadales</taxon>
        <taxon>Alteromonadaceae</taxon>
        <taxon>Catenovulum</taxon>
    </lineage>
</organism>
<evidence type="ECO:0000256" key="7">
    <source>
        <dbReference type="RuleBase" id="RU362063"/>
    </source>
</evidence>
<proteinExistence type="inferred from homology"/>
<name>A0ABV1RI61_9ALTE</name>
<dbReference type="PANTHER" id="PTHR36307">
    <property type="entry name" value="FLAGELLA BASAL BODY P-RING FORMATION PROTEIN FLGA"/>
    <property type="match status" value="1"/>
</dbReference>
<evidence type="ECO:0000256" key="2">
    <source>
        <dbReference type="ARBA" id="ARBA00010474"/>
    </source>
</evidence>
<comment type="function">
    <text evidence="6 7">Involved in the assembly process of the P-ring formation. It may associate with FlgF on the rod constituting a structure essential for the P-ring assembly or may act as a modulator protein for the P-ring assembly.</text>
</comment>
<evidence type="ECO:0000313" key="9">
    <source>
        <dbReference type="EMBL" id="MER2492625.1"/>
    </source>
</evidence>
<evidence type="ECO:0000256" key="6">
    <source>
        <dbReference type="ARBA" id="ARBA00025643"/>
    </source>
</evidence>
<dbReference type="PANTHER" id="PTHR36307:SF1">
    <property type="entry name" value="FLAGELLA BASAL BODY P-RING FORMATION PROTEIN FLGA"/>
    <property type="match status" value="1"/>
</dbReference>
<comment type="similarity">
    <text evidence="2 7">Belongs to the FlgA family.</text>
</comment>
<dbReference type="InterPro" id="IPR017585">
    <property type="entry name" value="SAF_FlgA"/>
</dbReference>
<evidence type="ECO:0000256" key="1">
    <source>
        <dbReference type="ARBA" id="ARBA00004418"/>
    </source>
</evidence>
<evidence type="ECO:0000313" key="10">
    <source>
        <dbReference type="Proteomes" id="UP001467690"/>
    </source>
</evidence>
<dbReference type="Pfam" id="PF17656">
    <property type="entry name" value="ChapFlgA_N"/>
    <property type="match status" value="1"/>
</dbReference>
<dbReference type="EMBL" id="JBELOE010000216">
    <property type="protein sequence ID" value="MER2492625.1"/>
    <property type="molecule type" value="Genomic_DNA"/>
</dbReference>
<dbReference type="InterPro" id="IPR013974">
    <property type="entry name" value="SAF"/>
</dbReference>
<comment type="subcellular location">
    <subcellularLocation>
        <location evidence="1 7">Periplasm</location>
    </subcellularLocation>
</comment>
<keyword evidence="9" id="KW-0282">Flagellum</keyword>